<dbReference type="Pfam" id="PF12907">
    <property type="entry name" value="zf-met2"/>
    <property type="match status" value="1"/>
</dbReference>
<dbReference type="Gene3D" id="4.10.1050.10">
    <property type="entry name" value="At2g23090-like"/>
    <property type="match status" value="1"/>
</dbReference>
<dbReference type="Proteomes" id="UP000011668">
    <property type="component" value="Unassembled WGS sequence"/>
</dbReference>
<evidence type="ECO:0000313" key="4">
    <source>
        <dbReference type="Proteomes" id="UP000011668"/>
    </source>
</evidence>
<sequence>MGNGAKAQQKQQRNAKKAADAGPKRRVNSSCGELKTNEAAKSIICQTCRQSFVSLKVISKLVLILMVYFQLTTTRLPALTQHVENKHSGKTMADCFPNYKE</sequence>
<feature type="compositionally biased region" description="Low complexity" evidence="1">
    <location>
        <begin position="1"/>
        <end position="12"/>
    </location>
</feature>
<dbReference type="SUPFAM" id="SSF118359">
    <property type="entry name" value="Expressed protein At2g23090/F21P24.15"/>
    <property type="match status" value="1"/>
</dbReference>
<comment type="caution">
    <text evidence="3">The sequence shown here is derived from an EMBL/GenBank/DDBJ whole genome shotgun (WGS) entry which is preliminary data.</text>
</comment>
<keyword evidence="4" id="KW-1185">Reference proteome</keyword>
<organism evidence="3 4">
    <name type="scientific">Thanatephorus cucumeris (strain AG1-IA)</name>
    <name type="common">Rice sheath blight fungus</name>
    <name type="synonym">Rhizoctonia solani</name>
    <dbReference type="NCBI Taxonomy" id="983506"/>
    <lineage>
        <taxon>Eukaryota</taxon>
        <taxon>Fungi</taxon>
        <taxon>Dikarya</taxon>
        <taxon>Basidiomycota</taxon>
        <taxon>Agaricomycotina</taxon>
        <taxon>Agaricomycetes</taxon>
        <taxon>Cantharellales</taxon>
        <taxon>Ceratobasidiaceae</taxon>
        <taxon>Rhizoctonia</taxon>
        <taxon>Rhizoctonia solani AG-1</taxon>
    </lineage>
</organism>
<dbReference type="AlphaFoldDB" id="L8X2U9"/>
<evidence type="ECO:0000259" key="2">
    <source>
        <dbReference type="Pfam" id="PF12907"/>
    </source>
</evidence>
<evidence type="ECO:0000313" key="3">
    <source>
        <dbReference type="EMBL" id="ELU43328.1"/>
    </source>
</evidence>
<protein>
    <submittedName>
        <fullName evidence="3">Zf-met2 domain-containing protein</fullName>
    </submittedName>
</protein>
<dbReference type="EMBL" id="AFRT01000579">
    <property type="protein sequence ID" value="ELU43328.1"/>
    <property type="molecule type" value="Genomic_DNA"/>
</dbReference>
<accession>L8X2U9</accession>
<dbReference type="HOGENOM" id="CLU_181109_1_0_1"/>
<feature type="region of interest" description="Disordered" evidence="1">
    <location>
        <begin position="1"/>
        <end position="29"/>
    </location>
</feature>
<proteinExistence type="predicted"/>
<feature type="domain" description="At2g23090-like zinc-binding" evidence="2">
    <location>
        <begin position="71"/>
        <end position="98"/>
    </location>
</feature>
<reference evidence="3 4" key="1">
    <citation type="journal article" date="2013" name="Nat. Commun.">
        <title>The evolution and pathogenic mechanisms of the rice sheath blight pathogen.</title>
        <authorList>
            <person name="Zheng A."/>
            <person name="Lin R."/>
            <person name="Xu L."/>
            <person name="Qin P."/>
            <person name="Tang C."/>
            <person name="Ai P."/>
            <person name="Zhang D."/>
            <person name="Liu Y."/>
            <person name="Sun Z."/>
            <person name="Feng H."/>
            <person name="Wang Y."/>
            <person name="Chen Y."/>
            <person name="Liang X."/>
            <person name="Fu R."/>
            <person name="Li Q."/>
            <person name="Zhang J."/>
            <person name="Yu X."/>
            <person name="Xie Z."/>
            <person name="Ding L."/>
            <person name="Guan P."/>
            <person name="Tang J."/>
            <person name="Liang Y."/>
            <person name="Wang S."/>
            <person name="Deng Q."/>
            <person name="Li S."/>
            <person name="Zhu J."/>
            <person name="Wang L."/>
            <person name="Liu H."/>
            <person name="Li P."/>
        </authorList>
    </citation>
    <scope>NUCLEOTIDE SEQUENCE [LARGE SCALE GENOMIC DNA]</scope>
    <source>
        <strain evidence="4">AG-1 IA</strain>
    </source>
</reference>
<dbReference type="InterPro" id="IPR039438">
    <property type="entry name" value="At2g23090-like_Znf"/>
</dbReference>
<dbReference type="OMA" id="VICKVCY"/>
<dbReference type="OrthoDB" id="370932at2759"/>
<dbReference type="InterPro" id="IPR026939">
    <property type="entry name" value="ZNF706/At2g23090_sf"/>
</dbReference>
<gene>
    <name evidence="3" type="ORF">AG1IA_02646</name>
</gene>
<evidence type="ECO:0000256" key="1">
    <source>
        <dbReference type="SAM" id="MobiDB-lite"/>
    </source>
</evidence>
<name>L8X2U9_THACA</name>